<comment type="caution">
    <text evidence="1">The sequence shown here is derived from an EMBL/GenBank/DDBJ whole genome shotgun (WGS) entry which is preliminary data.</text>
</comment>
<organism evidence="1 2">
    <name type="scientific">Hibiscus sabdariffa</name>
    <name type="common">roselle</name>
    <dbReference type="NCBI Taxonomy" id="183260"/>
    <lineage>
        <taxon>Eukaryota</taxon>
        <taxon>Viridiplantae</taxon>
        <taxon>Streptophyta</taxon>
        <taxon>Embryophyta</taxon>
        <taxon>Tracheophyta</taxon>
        <taxon>Spermatophyta</taxon>
        <taxon>Magnoliopsida</taxon>
        <taxon>eudicotyledons</taxon>
        <taxon>Gunneridae</taxon>
        <taxon>Pentapetalae</taxon>
        <taxon>rosids</taxon>
        <taxon>malvids</taxon>
        <taxon>Malvales</taxon>
        <taxon>Malvaceae</taxon>
        <taxon>Malvoideae</taxon>
        <taxon>Hibiscus</taxon>
    </lineage>
</organism>
<dbReference type="Proteomes" id="UP001472677">
    <property type="component" value="Unassembled WGS sequence"/>
</dbReference>
<reference evidence="1 2" key="1">
    <citation type="journal article" date="2024" name="G3 (Bethesda)">
        <title>Genome assembly of Hibiscus sabdariffa L. provides insights into metabolisms of medicinal natural products.</title>
        <authorList>
            <person name="Kim T."/>
        </authorList>
    </citation>
    <scope>NUCLEOTIDE SEQUENCE [LARGE SCALE GENOMIC DNA]</scope>
    <source>
        <strain evidence="1">TK-2024</strain>
        <tissue evidence="1">Old leaves</tissue>
    </source>
</reference>
<keyword evidence="2" id="KW-1185">Reference proteome</keyword>
<evidence type="ECO:0000313" key="1">
    <source>
        <dbReference type="EMBL" id="KAK8487412.1"/>
    </source>
</evidence>
<dbReference type="EMBL" id="JBBPBM010001094">
    <property type="protein sequence ID" value="KAK8487412.1"/>
    <property type="molecule type" value="Genomic_DNA"/>
</dbReference>
<name>A0ABR2A420_9ROSI</name>
<gene>
    <name evidence="1" type="ORF">V6N12_037545</name>
</gene>
<evidence type="ECO:0000313" key="2">
    <source>
        <dbReference type="Proteomes" id="UP001472677"/>
    </source>
</evidence>
<protein>
    <submittedName>
        <fullName evidence="1">Uncharacterized protein</fullName>
    </submittedName>
</protein>
<proteinExistence type="predicted"/>
<accession>A0ABR2A420</accession>
<sequence length="103" mass="12046">MGLHSQVLELKKALDDVQRLVLSTPYVDSIAMEKALSDELNTLLGAEEKFLRQKSMVQFIKDGDRNSAYFFRQVTDRQSSRLFRYFMIDKGKSWILLRVSRLN</sequence>